<dbReference type="PROSITE" id="PS00584">
    <property type="entry name" value="PFKB_KINASES_2"/>
    <property type="match status" value="1"/>
</dbReference>
<dbReference type="CDD" id="cd01942">
    <property type="entry name" value="ribokinase_group_A"/>
    <property type="match status" value="1"/>
</dbReference>
<dbReference type="GO" id="GO:0006796">
    <property type="term" value="P:phosphate-containing compound metabolic process"/>
    <property type="evidence" value="ECO:0007669"/>
    <property type="project" value="UniProtKB-ARBA"/>
</dbReference>
<evidence type="ECO:0000313" key="7">
    <source>
        <dbReference type="Proteomes" id="UP000007485"/>
    </source>
</evidence>
<evidence type="ECO:0000259" key="5">
    <source>
        <dbReference type="Pfam" id="PF00294"/>
    </source>
</evidence>
<dbReference type="STRING" id="985053.VMUT_0098"/>
<evidence type="ECO:0000313" key="6">
    <source>
        <dbReference type="EMBL" id="ADY00314.1"/>
    </source>
</evidence>
<dbReference type="GO" id="GO:0016301">
    <property type="term" value="F:kinase activity"/>
    <property type="evidence" value="ECO:0007669"/>
    <property type="project" value="UniProtKB-KW"/>
</dbReference>
<evidence type="ECO:0000256" key="1">
    <source>
        <dbReference type="ARBA" id="ARBA00010688"/>
    </source>
</evidence>
<dbReference type="KEGG" id="vmo:VMUT_0098"/>
<keyword evidence="3 4" id="KW-0418">Kinase</keyword>
<dbReference type="EMBL" id="CP002529">
    <property type="protein sequence ID" value="ADY00314.1"/>
    <property type="molecule type" value="Genomic_DNA"/>
</dbReference>
<dbReference type="InterPro" id="IPR002139">
    <property type="entry name" value="Ribo/fructo_kinase"/>
</dbReference>
<dbReference type="InterPro" id="IPR029056">
    <property type="entry name" value="Ribokinase-like"/>
</dbReference>
<organism evidence="6 7">
    <name type="scientific">Vulcanisaeta moutnovskia (strain 768-28)</name>
    <dbReference type="NCBI Taxonomy" id="985053"/>
    <lineage>
        <taxon>Archaea</taxon>
        <taxon>Thermoproteota</taxon>
        <taxon>Thermoprotei</taxon>
        <taxon>Thermoproteales</taxon>
        <taxon>Thermoproteaceae</taxon>
        <taxon>Vulcanisaeta</taxon>
    </lineage>
</organism>
<dbReference type="PROSITE" id="PS00583">
    <property type="entry name" value="PFKB_KINASES_1"/>
    <property type="match status" value="1"/>
</dbReference>
<dbReference type="PANTHER" id="PTHR10584">
    <property type="entry name" value="SUGAR KINASE"/>
    <property type="match status" value="1"/>
</dbReference>
<dbReference type="SUPFAM" id="SSF53613">
    <property type="entry name" value="Ribokinase-like"/>
    <property type="match status" value="1"/>
</dbReference>
<dbReference type="Proteomes" id="UP000007485">
    <property type="component" value="Chromosome"/>
</dbReference>
<reference evidence="6 7" key="1">
    <citation type="journal article" date="2011" name="J. Bacteriol.">
        <title>Complete genome sequence of 'Vulcanisaeta moutnovskia' strain 768-28, a novel member of the hyperthermophilic crenarchaeal genus vulcanisaeta.</title>
        <authorList>
            <person name="Gumerov V.M."/>
            <person name="Mardanov A.V."/>
            <person name="Beletsky A.V."/>
            <person name="Prokofeva M.I."/>
            <person name="Bonch-Osmolovskaya E.A."/>
            <person name="Ravin N.V."/>
            <person name="Skryabin K.G."/>
        </authorList>
    </citation>
    <scope>NUCLEOTIDE SEQUENCE [LARGE SCALE GENOMIC DNA]</scope>
    <source>
        <strain evidence="6 7">768-28</strain>
    </source>
</reference>
<proteinExistence type="inferred from homology"/>
<evidence type="ECO:0000256" key="3">
    <source>
        <dbReference type="ARBA" id="ARBA00022777"/>
    </source>
</evidence>
<sequence length="321" mass="34549">MNKRTIVLSMGNLNLDIYVKTDAIPRPDESVDAYETYMGGGGSAANFSVAVARLGLGSRFLGSVGNDQFGDMLIKELESEGVDTKFIKRISHEKTGTVIVIVGLDGSKRMIRYSGANLGLTPNDITNDVMNGVSHVHVALGRTEIIEVAKRIAKSMGLTVSVDGGTPLAKKGLDVIKDIMNDVDIWFMNSFEARELGHSENVVKAAENIVSRVRVRELIVTLGPRGALLLRDGEVKYSDAFKVPPIDTTGAGDTFAAAYTVASVLDLDPIDKLVFANATASLKVTKRGARSSPKLNEVLDFLNSLGYAKLTNEILTQLGQF</sequence>
<dbReference type="Gene3D" id="3.40.1190.20">
    <property type="match status" value="1"/>
</dbReference>
<protein>
    <submittedName>
        <fullName evidence="6">PfkB domain protein</fullName>
    </submittedName>
</protein>
<evidence type="ECO:0000256" key="2">
    <source>
        <dbReference type="ARBA" id="ARBA00022679"/>
    </source>
</evidence>
<dbReference type="HOGENOM" id="CLU_027634_6_0_2"/>
<comment type="similarity">
    <text evidence="1 4">Belongs to the carbohydrate kinase PfkB family.</text>
</comment>
<evidence type="ECO:0000256" key="4">
    <source>
        <dbReference type="RuleBase" id="RU003704"/>
    </source>
</evidence>
<gene>
    <name evidence="6" type="ordered locus">VMUT_0098</name>
</gene>
<name>F0QSG3_VULM7</name>
<dbReference type="PRINTS" id="PR00990">
    <property type="entry name" value="RIBOKINASE"/>
</dbReference>
<dbReference type="PANTHER" id="PTHR10584:SF166">
    <property type="entry name" value="RIBOKINASE"/>
    <property type="match status" value="1"/>
</dbReference>
<dbReference type="Pfam" id="PF00294">
    <property type="entry name" value="PfkB"/>
    <property type="match status" value="1"/>
</dbReference>
<keyword evidence="7" id="KW-1185">Reference proteome</keyword>
<dbReference type="InterPro" id="IPR002173">
    <property type="entry name" value="Carboh/pur_kinase_PfkB_CS"/>
</dbReference>
<accession>F0QSG3</accession>
<dbReference type="InterPro" id="IPR011611">
    <property type="entry name" value="PfkB_dom"/>
</dbReference>
<keyword evidence="2 4" id="KW-0808">Transferase</keyword>
<dbReference type="AlphaFoldDB" id="F0QSG3"/>
<dbReference type="eggNOG" id="arCOG00014">
    <property type="taxonomic scope" value="Archaea"/>
</dbReference>
<feature type="domain" description="Carbohydrate kinase PfkB" evidence="5">
    <location>
        <begin position="7"/>
        <end position="292"/>
    </location>
</feature>